<sequence length="131" mass="15222">MWGGSMVGDEFRLGTGQGVHQRSWEDRGERAKRIRHDCTLSANHDNDDHKDEGWSDEHQEEYENKRKELMKAKREVEMMKMENECKTFHFVVLAAFVVEGQVKDKSRCFSSLRAIDHIINSVANSNYMSAD</sequence>
<dbReference type="EMBL" id="CM042049">
    <property type="protein sequence ID" value="KAI3746475.1"/>
    <property type="molecule type" value="Genomic_DNA"/>
</dbReference>
<evidence type="ECO:0000313" key="2">
    <source>
        <dbReference type="Proteomes" id="UP001055879"/>
    </source>
</evidence>
<name>A0ACB9DIW0_ARCLA</name>
<dbReference type="Proteomes" id="UP001055879">
    <property type="component" value="Linkage Group LG03"/>
</dbReference>
<comment type="caution">
    <text evidence="1">The sequence shown here is derived from an EMBL/GenBank/DDBJ whole genome shotgun (WGS) entry which is preliminary data.</text>
</comment>
<protein>
    <submittedName>
        <fullName evidence="1">Uncharacterized protein</fullName>
    </submittedName>
</protein>
<gene>
    <name evidence="1" type="ORF">L6452_08909</name>
</gene>
<proteinExistence type="predicted"/>
<reference evidence="2" key="1">
    <citation type="journal article" date="2022" name="Mol. Ecol. Resour.">
        <title>The genomes of chicory, endive, great burdock and yacon provide insights into Asteraceae palaeo-polyploidization history and plant inulin production.</title>
        <authorList>
            <person name="Fan W."/>
            <person name="Wang S."/>
            <person name="Wang H."/>
            <person name="Wang A."/>
            <person name="Jiang F."/>
            <person name="Liu H."/>
            <person name="Zhao H."/>
            <person name="Xu D."/>
            <person name="Zhang Y."/>
        </authorList>
    </citation>
    <scope>NUCLEOTIDE SEQUENCE [LARGE SCALE GENOMIC DNA]</scope>
    <source>
        <strain evidence="2">cv. Niubang</strain>
    </source>
</reference>
<evidence type="ECO:0000313" key="1">
    <source>
        <dbReference type="EMBL" id="KAI3746475.1"/>
    </source>
</evidence>
<keyword evidence="2" id="KW-1185">Reference proteome</keyword>
<organism evidence="1 2">
    <name type="scientific">Arctium lappa</name>
    <name type="common">Greater burdock</name>
    <name type="synonym">Lappa major</name>
    <dbReference type="NCBI Taxonomy" id="4217"/>
    <lineage>
        <taxon>Eukaryota</taxon>
        <taxon>Viridiplantae</taxon>
        <taxon>Streptophyta</taxon>
        <taxon>Embryophyta</taxon>
        <taxon>Tracheophyta</taxon>
        <taxon>Spermatophyta</taxon>
        <taxon>Magnoliopsida</taxon>
        <taxon>eudicotyledons</taxon>
        <taxon>Gunneridae</taxon>
        <taxon>Pentapetalae</taxon>
        <taxon>asterids</taxon>
        <taxon>campanulids</taxon>
        <taxon>Asterales</taxon>
        <taxon>Asteraceae</taxon>
        <taxon>Carduoideae</taxon>
        <taxon>Cardueae</taxon>
        <taxon>Arctiinae</taxon>
        <taxon>Arctium</taxon>
    </lineage>
</organism>
<accession>A0ACB9DIW0</accession>
<reference evidence="1 2" key="2">
    <citation type="journal article" date="2022" name="Mol. Ecol. Resour.">
        <title>The genomes of chicory, endive, great burdock and yacon provide insights into Asteraceae paleo-polyploidization history and plant inulin production.</title>
        <authorList>
            <person name="Fan W."/>
            <person name="Wang S."/>
            <person name="Wang H."/>
            <person name="Wang A."/>
            <person name="Jiang F."/>
            <person name="Liu H."/>
            <person name="Zhao H."/>
            <person name="Xu D."/>
            <person name="Zhang Y."/>
        </authorList>
    </citation>
    <scope>NUCLEOTIDE SEQUENCE [LARGE SCALE GENOMIC DNA]</scope>
    <source>
        <strain evidence="2">cv. Niubang</strain>
    </source>
</reference>